<evidence type="ECO:0000313" key="4">
    <source>
        <dbReference type="Proteomes" id="UP000324897"/>
    </source>
</evidence>
<gene>
    <name evidence="3" type="ORF">EJB05_17531</name>
    <name evidence="2" type="ORF">EJB05_55975</name>
</gene>
<comment type="caution">
    <text evidence="3">The sequence shown here is derived from an EMBL/GenBank/DDBJ whole genome shotgun (WGS) entry which is preliminary data.</text>
</comment>
<dbReference type="AlphaFoldDB" id="A0A5J9VJ92"/>
<dbReference type="EMBL" id="RWGY01000009">
    <property type="protein sequence ID" value="TVU35631.1"/>
    <property type="molecule type" value="Genomic_DNA"/>
</dbReference>
<dbReference type="Gramene" id="TVT98704">
    <property type="protein sequence ID" value="TVT98704"/>
    <property type="gene ID" value="EJB05_55975"/>
</dbReference>
<evidence type="ECO:0000313" key="3">
    <source>
        <dbReference type="EMBL" id="TVU35631.1"/>
    </source>
</evidence>
<sequence length="116" mass="12664">MSGRYSCTAWIDLIACRHDGTVRVVGTESRYGKMVGGSFCSLFRASTAGQVVPRARTSIRAIGLDGIASDCDGKAAEKAELDKRRSGARRLEVRGRNMANGADSYRNRTTRRSKAY</sequence>
<feature type="compositionally biased region" description="Basic and acidic residues" evidence="1">
    <location>
        <begin position="79"/>
        <end position="95"/>
    </location>
</feature>
<dbReference type="Gramene" id="TVU35631">
    <property type="protein sequence ID" value="TVU35631"/>
    <property type="gene ID" value="EJB05_17531"/>
</dbReference>
<dbReference type="Proteomes" id="UP000324897">
    <property type="component" value="Unassembled WGS sequence"/>
</dbReference>
<organism evidence="3 4">
    <name type="scientific">Eragrostis curvula</name>
    <name type="common">weeping love grass</name>
    <dbReference type="NCBI Taxonomy" id="38414"/>
    <lineage>
        <taxon>Eukaryota</taxon>
        <taxon>Viridiplantae</taxon>
        <taxon>Streptophyta</taxon>
        <taxon>Embryophyta</taxon>
        <taxon>Tracheophyta</taxon>
        <taxon>Spermatophyta</taxon>
        <taxon>Magnoliopsida</taxon>
        <taxon>Liliopsida</taxon>
        <taxon>Poales</taxon>
        <taxon>Poaceae</taxon>
        <taxon>PACMAD clade</taxon>
        <taxon>Chloridoideae</taxon>
        <taxon>Eragrostideae</taxon>
        <taxon>Eragrostidinae</taxon>
        <taxon>Eragrostis</taxon>
    </lineage>
</organism>
<reference evidence="3 4" key="1">
    <citation type="journal article" date="2019" name="Sci. Rep.">
        <title>A high-quality genome of Eragrostis curvula grass provides insights into Poaceae evolution and supports new strategies to enhance forage quality.</title>
        <authorList>
            <person name="Carballo J."/>
            <person name="Santos B.A.C.M."/>
            <person name="Zappacosta D."/>
            <person name="Garbus I."/>
            <person name="Selva J.P."/>
            <person name="Gallo C.A."/>
            <person name="Diaz A."/>
            <person name="Albertini E."/>
            <person name="Caccamo M."/>
            <person name="Echenique V."/>
        </authorList>
    </citation>
    <scope>NUCLEOTIDE SEQUENCE [LARGE SCALE GENOMIC DNA]</scope>
    <source>
        <strain evidence="4">cv. Victoria</strain>
        <tissue evidence="3">Leaf</tissue>
    </source>
</reference>
<proteinExistence type="predicted"/>
<name>A0A5J9VJ92_9POAL</name>
<dbReference type="EMBL" id="RWGY01000818">
    <property type="protein sequence ID" value="TVT98704.1"/>
    <property type="molecule type" value="Genomic_DNA"/>
</dbReference>
<keyword evidence="4" id="KW-1185">Reference proteome</keyword>
<evidence type="ECO:0000256" key="1">
    <source>
        <dbReference type="SAM" id="MobiDB-lite"/>
    </source>
</evidence>
<protein>
    <submittedName>
        <fullName evidence="3">Uncharacterized protein</fullName>
    </submittedName>
</protein>
<feature type="region of interest" description="Disordered" evidence="1">
    <location>
        <begin position="79"/>
        <end position="116"/>
    </location>
</feature>
<evidence type="ECO:0000313" key="2">
    <source>
        <dbReference type="EMBL" id="TVT98704.1"/>
    </source>
</evidence>
<accession>A0A5J9VJ92</accession>
<feature type="non-terminal residue" evidence="3">
    <location>
        <position position="1"/>
    </location>
</feature>